<dbReference type="Proteomes" id="UP000824165">
    <property type="component" value="Unassembled WGS sequence"/>
</dbReference>
<evidence type="ECO:0000313" key="1">
    <source>
        <dbReference type="EMBL" id="HIT85193.1"/>
    </source>
</evidence>
<gene>
    <name evidence="1" type="ORF">IAA60_04705</name>
</gene>
<dbReference type="AlphaFoldDB" id="A0A9D1H2P0"/>
<reference evidence="1" key="2">
    <citation type="journal article" date="2021" name="PeerJ">
        <title>Extensive microbial diversity within the chicken gut microbiome revealed by metagenomics and culture.</title>
        <authorList>
            <person name="Gilroy R."/>
            <person name="Ravi A."/>
            <person name="Getino M."/>
            <person name="Pursley I."/>
            <person name="Horton D.L."/>
            <person name="Alikhan N.F."/>
            <person name="Baker D."/>
            <person name="Gharbi K."/>
            <person name="Hall N."/>
            <person name="Watson M."/>
            <person name="Adriaenssens E.M."/>
            <person name="Foster-Nyarko E."/>
            <person name="Jarju S."/>
            <person name="Secka A."/>
            <person name="Antonio M."/>
            <person name="Oren A."/>
            <person name="Chaudhuri R.R."/>
            <person name="La Ragione R."/>
            <person name="Hildebrand F."/>
            <person name="Pallen M.J."/>
        </authorList>
    </citation>
    <scope>NUCLEOTIDE SEQUENCE</scope>
    <source>
        <strain evidence="1">CHK181-108</strain>
    </source>
</reference>
<sequence length="50" mass="5535">MSKYEKPEINIVEFNTENIIAASSILNGMVDDADTQVAVISYNDILKTTD</sequence>
<accession>A0A9D1H2P0</accession>
<dbReference type="EMBL" id="DVLU01000040">
    <property type="protein sequence ID" value="HIT85193.1"/>
    <property type="molecule type" value="Genomic_DNA"/>
</dbReference>
<name>A0A9D1H2P0_9FIRM</name>
<protein>
    <submittedName>
        <fullName evidence="1">Uncharacterized protein</fullName>
    </submittedName>
</protein>
<comment type="caution">
    <text evidence="1">The sequence shown here is derived from an EMBL/GenBank/DDBJ whole genome shotgun (WGS) entry which is preliminary data.</text>
</comment>
<evidence type="ECO:0000313" key="2">
    <source>
        <dbReference type="Proteomes" id="UP000824165"/>
    </source>
</evidence>
<reference evidence="1" key="1">
    <citation type="submission" date="2020-10" db="EMBL/GenBank/DDBJ databases">
        <authorList>
            <person name="Gilroy R."/>
        </authorList>
    </citation>
    <scope>NUCLEOTIDE SEQUENCE</scope>
    <source>
        <strain evidence="1">CHK181-108</strain>
    </source>
</reference>
<proteinExistence type="predicted"/>
<organism evidence="1 2">
    <name type="scientific">Candidatus Ornithomonoglobus intestinigallinarum</name>
    <dbReference type="NCBI Taxonomy" id="2840894"/>
    <lineage>
        <taxon>Bacteria</taxon>
        <taxon>Bacillati</taxon>
        <taxon>Bacillota</taxon>
        <taxon>Clostridia</taxon>
        <taxon>Candidatus Ornithomonoglobus</taxon>
    </lineage>
</organism>